<evidence type="ECO:0000256" key="2">
    <source>
        <dbReference type="SAM" id="MobiDB-lite"/>
    </source>
</evidence>
<feature type="coiled-coil region" evidence="1">
    <location>
        <begin position="10"/>
        <end position="92"/>
    </location>
</feature>
<sequence length="146" mass="16286">MESWTHQRVYEAAEAKKAALERAGTALREKDIAVRHAAEAEQKKALVEEQAQRAERNMSEAVELAKDSAYRAQKAERDLAAEVERARDAEHELLRQLKLALVRQQELETERSMTAHQAAVKREENASAAAELASRPKRSAAQGQGT</sequence>
<evidence type="ECO:0000256" key="1">
    <source>
        <dbReference type="SAM" id="Coils"/>
    </source>
</evidence>
<accession>A0AAV9GLZ4</accession>
<evidence type="ECO:0000313" key="4">
    <source>
        <dbReference type="Proteomes" id="UP001321760"/>
    </source>
</evidence>
<reference evidence="3" key="1">
    <citation type="journal article" date="2023" name="Mol. Phylogenet. Evol.">
        <title>Genome-scale phylogeny and comparative genomics of the fungal order Sordariales.</title>
        <authorList>
            <person name="Hensen N."/>
            <person name="Bonometti L."/>
            <person name="Westerberg I."/>
            <person name="Brannstrom I.O."/>
            <person name="Guillou S."/>
            <person name="Cros-Aarteil S."/>
            <person name="Calhoun S."/>
            <person name="Haridas S."/>
            <person name="Kuo A."/>
            <person name="Mondo S."/>
            <person name="Pangilinan J."/>
            <person name="Riley R."/>
            <person name="LaButti K."/>
            <person name="Andreopoulos B."/>
            <person name="Lipzen A."/>
            <person name="Chen C."/>
            <person name="Yan M."/>
            <person name="Daum C."/>
            <person name="Ng V."/>
            <person name="Clum A."/>
            <person name="Steindorff A."/>
            <person name="Ohm R.A."/>
            <person name="Martin F."/>
            <person name="Silar P."/>
            <person name="Natvig D.O."/>
            <person name="Lalanne C."/>
            <person name="Gautier V."/>
            <person name="Ament-Velasquez S.L."/>
            <person name="Kruys A."/>
            <person name="Hutchinson M.I."/>
            <person name="Powell A.J."/>
            <person name="Barry K."/>
            <person name="Miller A.N."/>
            <person name="Grigoriev I.V."/>
            <person name="Debuchy R."/>
            <person name="Gladieux P."/>
            <person name="Hiltunen Thoren M."/>
            <person name="Johannesson H."/>
        </authorList>
    </citation>
    <scope>NUCLEOTIDE SEQUENCE</scope>
    <source>
        <strain evidence="3">PSN243</strain>
    </source>
</reference>
<evidence type="ECO:0000313" key="3">
    <source>
        <dbReference type="EMBL" id="KAK4449824.1"/>
    </source>
</evidence>
<name>A0AAV9GLZ4_9PEZI</name>
<dbReference type="AlphaFoldDB" id="A0AAV9GLZ4"/>
<dbReference type="Proteomes" id="UP001321760">
    <property type="component" value="Unassembled WGS sequence"/>
</dbReference>
<feature type="non-terminal residue" evidence="3">
    <location>
        <position position="146"/>
    </location>
</feature>
<organism evidence="3 4">
    <name type="scientific">Podospora aff. communis PSN243</name>
    <dbReference type="NCBI Taxonomy" id="3040156"/>
    <lineage>
        <taxon>Eukaryota</taxon>
        <taxon>Fungi</taxon>
        <taxon>Dikarya</taxon>
        <taxon>Ascomycota</taxon>
        <taxon>Pezizomycotina</taxon>
        <taxon>Sordariomycetes</taxon>
        <taxon>Sordariomycetidae</taxon>
        <taxon>Sordariales</taxon>
        <taxon>Podosporaceae</taxon>
        <taxon>Podospora</taxon>
    </lineage>
</organism>
<protein>
    <submittedName>
        <fullName evidence="3">Uncharacterized protein</fullName>
    </submittedName>
</protein>
<keyword evidence="4" id="KW-1185">Reference proteome</keyword>
<proteinExistence type="predicted"/>
<dbReference type="EMBL" id="MU865935">
    <property type="protein sequence ID" value="KAK4449824.1"/>
    <property type="molecule type" value="Genomic_DNA"/>
</dbReference>
<feature type="region of interest" description="Disordered" evidence="2">
    <location>
        <begin position="109"/>
        <end position="146"/>
    </location>
</feature>
<comment type="caution">
    <text evidence="3">The sequence shown here is derived from an EMBL/GenBank/DDBJ whole genome shotgun (WGS) entry which is preliminary data.</text>
</comment>
<gene>
    <name evidence="3" type="ORF">QBC34DRAFT_462417</name>
</gene>
<keyword evidence="1" id="KW-0175">Coiled coil</keyword>
<reference evidence="3" key="2">
    <citation type="submission" date="2023-05" db="EMBL/GenBank/DDBJ databases">
        <authorList>
            <consortium name="Lawrence Berkeley National Laboratory"/>
            <person name="Steindorff A."/>
            <person name="Hensen N."/>
            <person name="Bonometti L."/>
            <person name="Westerberg I."/>
            <person name="Brannstrom I.O."/>
            <person name="Guillou S."/>
            <person name="Cros-Aarteil S."/>
            <person name="Calhoun S."/>
            <person name="Haridas S."/>
            <person name="Kuo A."/>
            <person name="Mondo S."/>
            <person name="Pangilinan J."/>
            <person name="Riley R."/>
            <person name="Labutti K."/>
            <person name="Andreopoulos B."/>
            <person name="Lipzen A."/>
            <person name="Chen C."/>
            <person name="Yanf M."/>
            <person name="Daum C."/>
            <person name="Ng V."/>
            <person name="Clum A."/>
            <person name="Ohm R."/>
            <person name="Martin F."/>
            <person name="Silar P."/>
            <person name="Natvig D."/>
            <person name="Lalanne C."/>
            <person name="Gautier V."/>
            <person name="Ament-Velasquez S.L."/>
            <person name="Kruys A."/>
            <person name="Hutchinson M.I."/>
            <person name="Powell A.J."/>
            <person name="Barry K."/>
            <person name="Miller A.N."/>
            <person name="Grigoriev I.V."/>
            <person name="Debuchy R."/>
            <person name="Gladieux P."/>
            <person name="Thoren M.H."/>
            <person name="Johannesson H."/>
        </authorList>
    </citation>
    <scope>NUCLEOTIDE SEQUENCE</scope>
    <source>
        <strain evidence="3">PSN243</strain>
    </source>
</reference>